<evidence type="ECO:0000256" key="3">
    <source>
        <dbReference type="ARBA" id="ARBA00023145"/>
    </source>
</evidence>
<dbReference type="RefSeq" id="WP_146886191.1">
    <property type="nucleotide sequence ID" value="NZ_BJXB01000015.1"/>
</dbReference>
<dbReference type="SUPFAM" id="SSF56235">
    <property type="entry name" value="N-terminal nucleophile aminohydrolases (Ntn hydrolases)"/>
    <property type="match status" value="1"/>
</dbReference>
<gene>
    <name evidence="7" type="ORF">DC3_33490</name>
</gene>
<dbReference type="Proteomes" id="UP000321306">
    <property type="component" value="Unassembled WGS sequence"/>
</dbReference>
<dbReference type="GO" id="GO:0046872">
    <property type="term" value="F:metal ion binding"/>
    <property type="evidence" value="ECO:0007669"/>
    <property type="project" value="UniProtKB-KW"/>
</dbReference>
<comment type="caution">
    <text evidence="7">The sequence shown here is derived from an EMBL/GenBank/DDBJ whole genome shotgun (WGS) entry which is preliminary data.</text>
</comment>
<dbReference type="Gene3D" id="1.10.1400.10">
    <property type="match status" value="1"/>
</dbReference>
<keyword evidence="5" id="KW-0479">Metal-binding</keyword>
<dbReference type="InterPro" id="IPR002692">
    <property type="entry name" value="S45"/>
</dbReference>
<keyword evidence="6" id="KW-1133">Transmembrane helix</keyword>
<dbReference type="InterPro" id="IPR023343">
    <property type="entry name" value="Penicillin_amidase_dom1"/>
</dbReference>
<reference evidence="7 8" key="1">
    <citation type="submission" date="2019-07" db="EMBL/GenBank/DDBJ databases">
        <title>Whole genome shotgun sequence of Deinococcus cellulosilyticus NBRC 106333.</title>
        <authorList>
            <person name="Hosoyama A."/>
            <person name="Uohara A."/>
            <person name="Ohji S."/>
            <person name="Ichikawa N."/>
        </authorList>
    </citation>
    <scope>NUCLEOTIDE SEQUENCE [LARGE SCALE GENOMIC DNA]</scope>
    <source>
        <strain evidence="7 8">NBRC 106333</strain>
    </source>
</reference>
<sequence length="777" mass="87222">MRLLRAIGWIVLLLLIIVAAAIGYLYYQTYTPKSGDLKLQGLSGEVKISWDSYGVPHIKASSSDLDAIFALGYVHAQDRIWQMDFQRRVASGRLSEVIGEDLLDTDKFLRTWGFYKATKEAYPALSDRSKQIIEAYTGGVNAYLATKKLPLEFTLLGYKPELWTPVDTLAWAKMMAFDLGGNWESEILASRIRAKVGEEGLKQFYAPIPDSDPTILNREELQKERIYQEPAVTEEPVTLLPETLGKLTNLLKIQEALGMQKVPDKGSNNWVVAGSRTVSGKPLLADDPHLSLSAPALWYMAEIQGPTLHAIGGTIPGLPAVVIGRNDRISWAVTNTAPDVQDLFLEPADAQLTERTEVIKIKGKPDITIKVRESKHGPIISDIDDDAKEVGKDQIVALKWTALEPGDTTMDAFIGLNYAQNWDDFTSALKLYVTPTQNFLYADVDGNIGYYAPGKIPIRDGWDGSEPVSGDKDWKGYIPFEELPHVYNPEKGYIATANERPVADGYLYPLGTDDLFATRYRKARIEQLIQETPKHTIESFKQIQNDSYSLLWDDLKPYLLKTEPKSDAAKKALETLSQWDGFQKQDSVGSTIYAAWYKQLTYMVQDELDFVVERKHPYFVLGQLQNEGMYCKGPQSQNCAEYLSFSLENALKDLSSRLGENQGGWQWGKLHKARSAHVFKDNKQVGWIFNRETSTDGGFYTVNVGTYDQETFKQTHGPSYRQIVDLSNMDSSQFVFSLGQSGNVFSAHYADLSPLWRAGEYVPMKTFEGGQVLTLHP</sequence>
<dbReference type="EMBL" id="BJXB01000015">
    <property type="protein sequence ID" value="GEM47714.1"/>
    <property type="molecule type" value="Genomic_DNA"/>
</dbReference>
<evidence type="ECO:0000313" key="7">
    <source>
        <dbReference type="EMBL" id="GEM47714.1"/>
    </source>
</evidence>
<dbReference type="Gene3D" id="3.60.20.10">
    <property type="entry name" value="Glutamine Phosphoribosylpyrophosphate, subunit 1, domain 1"/>
    <property type="match status" value="1"/>
</dbReference>
<keyword evidence="3" id="KW-0865">Zymogen</keyword>
<evidence type="ECO:0000313" key="8">
    <source>
        <dbReference type="Proteomes" id="UP000321306"/>
    </source>
</evidence>
<feature type="transmembrane region" description="Helical" evidence="6">
    <location>
        <begin position="7"/>
        <end position="27"/>
    </location>
</feature>
<dbReference type="PANTHER" id="PTHR34218:SF4">
    <property type="entry name" value="ACYL-HOMOSERINE LACTONE ACYLASE QUIP"/>
    <property type="match status" value="1"/>
</dbReference>
<dbReference type="GO" id="GO:0017000">
    <property type="term" value="P:antibiotic biosynthetic process"/>
    <property type="evidence" value="ECO:0007669"/>
    <property type="project" value="InterPro"/>
</dbReference>
<keyword evidence="2" id="KW-0378">Hydrolase</keyword>
<proteinExistence type="inferred from homology"/>
<dbReference type="AlphaFoldDB" id="A0A511N4B6"/>
<accession>A0A511N4B6</accession>
<dbReference type="PANTHER" id="PTHR34218">
    <property type="entry name" value="PEPTIDASE S45 PENICILLIN AMIDASE"/>
    <property type="match status" value="1"/>
</dbReference>
<evidence type="ECO:0000256" key="6">
    <source>
        <dbReference type="SAM" id="Phobius"/>
    </source>
</evidence>
<comment type="similarity">
    <text evidence="1">Belongs to the peptidase S45 family.</text>
</comment>
<dbReference type="GO" id="GO:0016811">
    <property type="term" value="F:hydrolase activity, acting on carbon-nitrogen (but not peptide) bonds, in linear amides"/>
    <property type="evidence" value="ECO:0007669"/>
    <property type="project" value="InterPro"/>
</dbReference>
<feature type="binding site" evidence="5">
    <location>
        <position position="186"/>
    </location>
    <ligand>
        <name>Ca(2+)</name>
        <dbReference type="ChEBI" id="CHEBI:29108"/>
    </ligand>
</feature>
<dbReference type="Gene3D" id="2.30.120.10">
    <property type="match status" value="1"/>
</dbReference>
<name>A0A511N4B6_DEIC1</name>
<evidence type="ECO:0000256" key="5">
    <source>
        <dbReference type="PIRSR" id="PIRSR001227-2"/>
    </source>
</evidence>
<organism evidence="7 8">
    <name type="scientific">Deinococcus cellulosilyticus (strain DSM 18568 / NBRC 106333 / KACC 11606 / 5516J-15)</name>
    <dbReference type="NCBI Taxonomy" id="1223518"/>
    <lineage>
        <taxon>Bacteria</taxon>
        <taxon>Thermotogati</taxon>
        <taxon>Deinococcota</taxon>
        <taxon>Deinococci</taxon>
        <taxon>Deinococcales</taxon>
        <taxon>Deinococcaceae</taxon>
        <taxon>Deinococcus</taxon>
    </lineage>
</organism>
<comment type="cofactor">
    <cofactor evidence="5">
        <name>Ca(2+)</name>
        <dbReference type="ChEBI" id="CHEBI:29108"/>
    </cofactor>
    <text evidence="5">Binds 1 Ca(2+) ion per dimer.</text>
</comment>
<keyword evidence="6" id="KW-0472">Membrane</keyword>
<feature type="active site" description="Nucleophile" evidence="4">
    <location>
        <position position="267"/>
    </location>
</feature>
<dbReference type="InterPro" id="IPR043146">
    <property type="entry name" value="Penicillin_amidase_N_B-knob"/>
</dbReference>
<keyword evidence="8" id="KW-1185">Reference proteome</keyword>
<feature type="binding site" evidence="5">
    <location>
        <position position="339"/>
    </location>
    <ligand>
        <name>Ca(2+)</name>
        <dbReference type="ChEBI" id="CHEBI:29108"/>
    </ligand>
</feature>
<evidence type="ECO:0000256" key="2">
    <source>
        <dbReference type="ARBA" id="ARBA00022801"/>
    </source>
</evidence>
<dbReference type="Pfam" id="PF01804">
    <property type="entry name" value="Penicil_amidase"/>
    <property type="match status" value="1"/>
</dbReference>
<keyword evidence="5" id="KW-0106">Calcium</keyword>
<evidence type="ECO:0000256" key="1">
    <source>
        <dbReference type="ARBA" id="ARBA00006586"/>
    </source>
</evidence>
<dbReference type="Gene3D" id="1.10.439.10">
    <property type="entry name" value="Penicillin Amidohydrolase, domain 1"/>
    <property type="match status" value="1"/>
</dbReference>
<keyword evidence="6" id="KW-0812">Transmembrane</keyword>
<dbReference type="PIRSF" id="PIRSF001227">
    <property type="entry name" value="Pen_acylase"/>
    <property type="match status" value="1"/>
</dbReference>
<feature type="binding site" evidence="5">
    <location>
        <position position="342"/>
    </location>
    <ligand>
        <name>Ca(2+)</name>
        <dbReference type="ChEBI" id="CHEBI:29108"/>
    </ligand>
</feature>
<dbReference type="CDD" id="cd03747">
    <property type="entry name" value="Ntn_PGA_like"/>
    <property type="match status" value="1"/>
</dbReference>
<dbReference type="InterPro" id="IPR043147">
    <property type="entry name" value="Penicillin_amidase_A-knob"/>
</dbReference>
<dbReference type="InterPro" id="IPR014395">
    <property type="entry name" value="Pen/GL7ACA/AHL_acylase"/>
</dbReference>
<protein>
    <submittedName>
        <fullName evidence="7">Penicillin acylase</fullName>
    </submittedName>
</protein>
<evidence type="ECO:0000256" key="4">
    <source>
        <dbReference type="PIRSR" id="PIRSR001227-1"/>
    </source>
</evidence>
<dbReference type="OrthoDB" id="9759796at2"/>
<dbReference type="InterPro" id="IPR029055">
    <property type="entry name" value="Ntn_hydrolases_N"/>
</dbReference>